<reference evidence="2 3" key="1">
    <citation type="journal article" date="2024" name="bioRxiv">
        <title>A reference genome for Trichogramma kaykai: A tiny desert-dwelling parasitoid wasp with competing sex-ratio distorters.</title>
        <authorList>
            <person name="Culotta J."/>
            <person name="Lindsey A.R."/>
        </authorList>
    </citation>
    <scope>NUCLEOTIDE SEQUENCE [LARGE SCALE GENOMIC DNA]</scope>
    <source>
        <strain evidence="2 3">KSX58</strain>
    </source>
</reference>
<proteinExistence type="predicted"/>
<sequence>MVFSCSCCSYFLNFDNYYILKYLYRYKKKEIFQNVKNTKLEIQKGLRQLLGVIVDQPKPGSGNTNNGNLARRFFKNIDKVTAVTAQERGEEAPPPPLIEGRGDPPPSPEPNIRRAPPEQEPFALRQPNEQDLPLQQQDFPLVDQDIAPQQNLQQNNLQQQDFPLVDQNIAPQQDLRQNNLQQQDFPLVDQDIAPQQDLQQNPQLNMDARFPPTLQSWEAFSQALFSIQPTLPEYTGLDYEDPDRYLTKCQEYVTTLQIPNANKVSVLEKGLKGAAEKWWLCYKPMNLSFERFSDQTPDYDHHRHSLYHHFNQQKKLLTTSLHRAYSNRATCTGDPLDQR</sequence>
<gene>
    <name evidence="2" type="ORF">TKK_005843</name>
</gene>
<organism evidence="2 3">
    <name type="scientific">Trichogramma kaykai</name>
    <dbReference type="NCBI Taxonomy" id="54128"/>
    <lineage>
        <taxon>Eukaryota</taxon>
        <taxon>Metazoa</taxon>
        <taxon>Ecdysozoa</taxon>
        <taxon>Arthropoda</taxon>
        <taxon>Hexapoda</taxon>
        <taxon>Insecta</taxon>
        <taxon>Pterygota</taxon>
        <taxon>Neoptera</taxon>
        <taxon>Endopterygota</taxon>
        <taxon>Hymenoptera</taxon>
        <taxon>Apocrita</taxon>
        <taxon>Proctotrupomorpha</taxon>
        <taxon>Chalcidoidea</taxon>
        <taxon>Trichogrammatidae</taxon>
        <taxon>Trichogramma</taxon>
    </lineage>
</organism>
<keyword evidence="3" id="KW-1185">Reference proteome</keyword>
<evidence type="ECO:0000256" key="1">
    <source>
        <dbReference type="SAM" id="MobiDB-lite"/>
    </source>
</evidence>
<evidence type="ECO:0000313" key="2">
    <source>
        <dbReference type="EMBL" id="KAL3400685.1"/>
    </source>
</evidence>
<accession>A0ABD2X6X6</accession>
<dbReference type="AlphaFoldDB" id="A0ABD2X6X6"/>
<feature type="compositionally biased region" description="Pro residues" evidence="1">
    <location>
        <begin position="92"/>
        <end position="109"/>
    </location>
</feature>
<protein>
    <recommendedName>
        <fullName evidence="4">Retrotransposon gag domain-containing protein</fullName>
    </recommendedName>
</protein>
<evidence type="ECO:0008006" key="4">
    <source>
        <dbReference type="Google" id="ProtNLM"/>
    </source>
</evidence>
<evidence type="ECO:0000313" key="3">
    <source>
        <dbReference type="Proteomes" id="UP001627154"/>
    </source>
</evidence>
<dbReference type="EMBL" id="JBJJXI010000050">
    <property type="protein sequence ID" value="KAL3400685.1"/>
    <property type="molecule type" value="Genomic_DNA"/>
</dbReference>
<name>A0ABD2X6X6_9HYME</name>
<dbReference type="Proteomes" id="UP001627154">
    <property type="component" value="Unassembled WGS sequence"/>
</dbReference>
<comment type="caution">
    <text evidence="2">The sequence shown here is derived from an EMBL/GenBank/DDBJ whole genome shotgun (WGS) entry which is preliminary data.</text>
</comment>
<feature type="region of interest" description="Disordered" evidence="1">
    <location>
        <begin position="85"/>
        <end position="116"/>
    </location>
</feature>